<protein>
    <submittedName>
        <fullName evidence="1">Uncharacterized protein</fullName>
    </submittedName>
</protein>
<dbReference type="Proteomes" id="UP000054217">
    <property type="component" value="Unassembled WGS sequence"/>
</dbReference>
<dbReference type="AlphaFoldDB" id="A0A0C3NZW1"/>
<dbReference type="STRING" id="870435.A0A0C3NZW1"/>
<name>A0A0C3NZW1_PISTI</name>
<organism evidence="1 2">
    <name type="scientific">Pisolithus tinctorius Marx 270</name>
    <dbReference type="NCBI Taxonomy" id="870435"/>
    <lineage>
        <taxon>Eukaryota</taxon>
        <taxon>Fungi</taxon>
        <taxon>Dikarya</taxon>
        <taxon>Basidiomycota</taxon>
        <taxon>Agaricomycotina</taxon>
        <taxon>Agaricomycetes</taxon>
        <taxon>Agaricomycetidae</taxon>
        <taxon>Boletales</taxon>
        <taxon>Sclerodermatineae</taxon>
        <taxon>Pisolithaceae</taxon>
        <taxon>Pisolithus</taxon>
    </lineage>
</organism>
<evidence type="ECO:0000313" key="2">
    <source>
        <dbReference type="Proteomes" id="UP000054217"/>
    </source>
</evidence>
<dbReference type="HOGENOM" id="CLU_1210254_0_0_1"/>
<dbReference type="OrthoDB" id="1922221at2759"/>
<reference evidence="2" key="2">
    <citation type="submission" date="2015-01" db="EMBL/GenBank/DDBJ databases">
        <title>Evolutionary Origins and Diversification of the Mycorrhizal Mutualists.</title>
        <authorList>
            <consortium name="DOE Joint Genome Institute"/>
            <consortium name="Mycorrhizal Genomics Consortium"/>
            <person name="Kohler A."/>
            <person name="Kuo A."/>
            <person name="Nagy L.G."/>
            <person name="Floudas D."/>
            <person name="Copeland A."/>
            <person name="Barry K.W."/>
            <person name="Cichocki N."/>
            <person name="Veneault-Fourrey C."/>
            <person name="LaButti K."/>
            <person name="Lindquist E.A."/>
            <person name="Lipzen A."/>
            <person name="Lundell T."/>
            <person name="Morin E."/>
            <person name="Murat C."/>
            <person name="Riley R."/>
            <person name="Ohm R."/>
            <person name="Sun H."/>
            <person name="Tunlid A."/>
            <person name="Henrissat B."/>
            <person name="Grigoriev I.V."/>
            <person name="Hibbett D.S."/>
            <person name="Martin F."/>
        </authorList>
    </citation>
    <scope>NUCLEOTIDE SEQUENCE [LARGE SCALE GENOMIC DNA]</scope>
    <source>
        <strain evidence="2">Marx 270</strain>
    </source>
</reference>
<dbReference type="InParanoid" id="A0A0C3NZW1"/>
<dbReference type="EMBL" id="KN831963">
    <property type="protein sequence ID" value="KIO06375.1"/>
    <property type="molecule type" value="Genomic_DNA"/>
</dbReference>
<gene>
    <name evidence="1" type="ORF">M404DRAFT_24619</name>
</gene>
<proteinExistence type="predicted"/>
<reference evidence="1 2" key="1">
    <citation type="submission" date="2014-04" db="EMBL/GenBank/DDBJ databases">
        <authorList>
            <consortium name="DOE Joint Genome Institute"/>
            <person name="Kuo A."/>
            <person name="Kohler A."/>
            <person name="Costa M.D."/>
            <person name="Nagy L.G."/>
            <person name="Floudas D."/>
            <person name="Copeland A."/>
            <person name="Barry K.W."/>
            <person name="Cichocki N."/>
            <person name="Veneault-Fourrey C."/>
            <person name="LaButti K."/>
            <person name="Lindquist E.A."/>
            <person name="Lipzen A."/>
            <person name="Lundell T."/>
            <person name="Morin E."/>
            <person name="Murat C."/>
            <person name="Sun H."/>
            <person name="Tunlid A."/>
            <person name="Henrissat B."/>
            <person name="Grigoriev I.V."/>
            <person name="Hibbett D.S."/>
            <person name="Martin F."/>
            <person name="Nordberg H.P."/>
            <person name="Cantor M.N."/>
            <person name="Hua S.X."/>
        </authorList>
    </citation>
    <scope>NUCLEOTIDE SEQUENCE [LARGE SCALE GENOMIC DNA]</scope>
    <source>
        <strain evidence="1 2">Marx 270</strain>
    </source>
</reference>
<evidence type="ECO:0000313" key="1">
    <source>
        <dbReference type="EMBL" id="KIO06375.1"/>
    </source>
</evidence>
<accession>A0A0C3NZW1</accession>
<keyword evidence="2" id="KW-1185">Reference proteome</keyword>
<sequence length="229" mass="25483">MSSKAGAARTNTPGIEIDDMYVYASIYRQPVHPSSRLNRSRYTFGEKLILSLYTATQKLNQRSLIWFHPLYLSTELTNGPVYIDRALSKIDEVTSSQEDGGVYGHLGHLNAAVALKSSDADSWDTARLVETGAKKFTWVAGLLWTAETGYTLQLTLLRFPSFTSLVKRSMHKCTFHALSTYSALASSKVQWGALLARRGDQRKDADEPRGGTNAIKGVIQEAFPSFWQI</sequence>